<evidence type="ECO:0000256" key="8">
    <source>
        <dbReference type="ARBA" id="ARBA00022692"/>
    </source>
</evidence>
<evidence type="ECO:0000256" key="7">
    <source>
        <dbReference type="ARBA" id="ARBA00022679"/>
    </source>
</evidence>
<keyword evidence="6" id="KW-0444">Lipid biosynthesis</keyword>
<proteinExistence type="inferred from homology"/>
<comment type="pathway">
    <text evidence="2">Glycerolipid metabolism; triacylglycerol biosynthesis.</text>
</comment>
<evidence type="ECO:0000256" key="15">
    <source>
        <dbReference type="SAM" id="MobiDB-lite"/>
    </source>
</evidence>
<protein>
    <recommendedName>
        <fullName evidence="5">diacylglycerol O-acyltransferase</fullName>
        <ecNumber evidence="5">2.3.1.20</ecNumber>
    </recommendedName>
</protein>
<evidence type="ECO:0000256" key="10">
    <source>
        <dbReference type="ARBA" id="ARBA00022824"/>
    </source>
</evidence>
<keyword evidence="9" id="KW-0319">Glycerol metabolism</keyword>
<evidence type="ECO:0000256" key="4">
    <source>
        <dbReference type="ARBA" id="ARBA00005420"/>
    </source>
</evidence>
<evidence type="ECO:0000313" key="16">
    <source>
        <dbReference type="EMBL" id="CAK0853296.1"/>
    </source>
</evidence>
<evidence type="ECO:0000256" key="13">
    <source>
        <dbReference type="ARBA" id="ARBA00023136"/>
    </source>
</evidence>
<keyword evidence="7" id="KW-0808">Transferase</keyword>
<dbReference type="PANTHER" id="PTHR12317">
    <property type="entry name" value="DIACYLGLYCEROL O-ACYLTRANSFERASE"/>
    <property type="match status" value="1"/>
</dbReference>
<comment type="pathway">
    <text evidence="3">Lipid metabolism.</text>
</comment>
<evidence type="ECO:0000256" key="11">
    <source>
        <dbReference type="ARBA" id="ARBA00022989"/>
    </source>
</evidence>
<evidence type="ECO:0000256" key="2">
    <source>
        <dbReference type="ARBA" id="ARBA00004771"/>
    </source>
</evidence>
<comment type="similarity">
    <text evidence="4">Belongs to the diacylglycerol acyltransferase family.</text>
</comment>
<sequence length="123" mass="13571">MLRLMGYSMPIYMGAGCASTAAQATPLNPVPRRHPVITIVGDPIDCEQIENPSQEQIEDLKARYIEQLKAIFDRFADQYAPSGHGDLRSWRSWAASTSPPAPSAWATPPTTPPLSLERSPPRR</sequence>
<evidence type="ECO:0000256" key="12">
    <source>
        <dbReference type="ARBA" id="ARBA00023098"/>
    </source>
</evidence>
<organism evidence="16 17">
    <name type="scientific">Prorocentrum cordatum</name>
    <dbReference type="NCBI Taxonomy" id="2364126"/>
    <lineage>
        <taxon>Eukaryota</taxon>
        <taxon>Sar</taxon>
        <taxon>Alveolata</taxon>
        <taxon>Dinophyceae</taxon>
        <taxon>Prorocentrales</taxon>
        <taxon>Prorocentraceae</taxon>
        <taxon>Prorocentrum</taxon>
    </lineage>
</organism>
<evidence type="ECO:0000256" key="3">
    <source>
        <dbReference type="ARBA" id="ARBA00005189"/>
    </source>
</evidence>
<keyword evidence="8" id="KW-0812">Transmembrane</keyword>
<dbReference type="PANTHER" id="PTHR12317:SF0">
    <property type="entry name" value="ACYLTRANSFERASE"/>
    <property type="match status" value="1"/>
</dbReference>
<accession>A0ABN9U4K1</accession>
<keyword evidence="17" id="KW-1185">Reference proteome</keyword>
<keyword evidence="14" id="KW-0012">Acyltransferase</keyword>
<reference evidence="16" key="1">
    <citation type="submission" date="2023-10" db="EMBL/GenBank/DDBJ databases">
        <authorList>
            <person name="Chen Y."/>
            <person name="Shah S."/>
            <person name="Dougan E. K."/>
            <person name="Thang M."/>
            <person name="Chan C."/>
        </authorList>
    </citation>
    <scope>NUCLEOTIDE SEQUENCE [LARGE SCALE GENOMIC DNA]</scope>
</reference>
<dbReference type="PROSITE" id="PS51257">
    <property type="entry name" value="PROKAR_LIPOPROTEIN"/>
    <property type="match status" value="1"/>
</dbReference>
<dbReference type="EC" id="2.3.1.20" evidence="5"/>
<keyword evidence="12" id="KW-0443">Lipid metabolism</keyword>
<keyword evidence="10" id="KW-0256">Endoplasmic reticulum</keyword>
<evidence type="ECO:0000256" key="5">
    <source>
        <dbReference type="ARBA" id="ARBA00013244"/>
    </source>
</evidence>
<evidence type="ECO:0000313" key="17">
    <source>
        <dbReference type="Proteomes" id="UP001189429"/>
    </source>
</evidence>
<comment type="subcellular location">
    <subcellularLocation>
        <location evidence="1">Endoplasmic reticulum membrane</location>
        <topology evidence="1">Multi-pass membrane protein</topology>
    </subcellularLocation>
</comment>
<gene>
    <name evidence="16" type="ORF">PCOR1329_LOCUS44819</name>
</gene>
<evidence type="ECO:0000256" key="14">
    <source>
        <dbReference type="ARBA" id="ARBA00023315"/>
    </source>
</evidence>
<keyword evidence="11" id="KW-1133">Transmembrane helix</keyword>
<dbReference type="Proteomes" id="UP001189429">
    <property type="component" value="Unassembled WGS sequence"/>
</dbReference>
<comment type="caution">
    <text evidence="16">The sequence shown here is derived from an EMBL/GenBank/DDBJ whole genome shotgun (WGS) entry which is preliminary data.</text>
</comment>
<evidence type="ECO:0000256" key="6">
    <source>
        <dbReference type="ARBA" id="ARBA00022516"/>
    </source>
</evidence>
<dbReference type="Pfam" id="PF03982">
    <property type="entry name" value="DAGAT"/>
    <property type="match status" value="1"/>
</dbReference>
<evidence type="ECO:0000256" key="9">
    <source>
        <dbReference type="ARBA" id="ARBA00022798"/>
    </source>
</evidence>
<keyword evidence="13" id="KW-0472">Membrane</keyword>
<evidence type="ECO:0000256" key="1">
    <source>
        <dbReference type="ARBA" id="ARBA00004477"/>
    </source>
</evidence>
<name>A0ABN9U4K1_9DINO</name>
<feature type="region of interest" description="Disordered" evidence="15">
    <location>
        <begin position="90"/>
        <end position="123"/>
    </location>
</feature>
<dbReference type="InterPro" id="IPR007130">
    <property type="entry name" value="DAGAT"/>
</dbReference>
<dbReference type="EMBL" id="CAUYUJ010015386">
    <property type="protein sequence ID" value="CAK0853296.1"/>
    <property type="molecule type" value="Genomic_DNA"/>
</dbReference>